<reference evidence="3 4" key="1">
    <citation type="submission" date="2019-11" db="EMBL/GenBank/DDBJ databases">
        <title>Caenimonas koreensis gen. nov., sp. nov., isolated from activated sludge.</title>
        <authorList>
            <person name="Seung H.R."/>
        </authorList>
    </citation>
    <scope>NUCLEOTIDE SEQUENCE [LARGE SCALE GENOMIC DNA]</scope>
    <source>
        <strain evidence="3 4">EMB320</strain>
    </source>
</reference>
<feature type="domain" description="LysM" evidence="2">
    <location>
        <begin position="38"/>
        <end position="86"/>
    </location>
</feature>
<dbReference type="InterPro" id="IPR013783">
    <property type="entry name" value="Ig-like_fold"/>
</dbReference>
<dbReference type="CDD" id="cd00118">
    <property type="entry name" value="LysM"/>
    <property type="match status" value="1"/>
</dbReference>
<gene>
    <name evidence="3" type="ORF">GHT07_16635</name>
</gene>
<name>A0A844BBG8_9BURK</name>
<sequence length="562" mass="58973">MNRPMNTLMNKLPLSLIGFLASATCVTALAQQPALDHVDHTVVQGDTLIGLAKRYFDDATQWVALQRANPSIRDPRRLQPGSLVRVPALGLPGPVAVHVSGQASFTRLGQKRTLAQGDELRESDMVDVQPQAYVTLRWPEGIVTHLLPGTAMKILPPPGASVQARNTKAADTSQAPRARLMQLQTGIIESRVPPGVAGTNYQVRTRLGTAAVRGTRFGVRLPASSAMVTEVSEGSVQLAGSGYEPLAVPAGTGAVADGSARQPQAVAMLAAPGVDATPVLTPESNLEAAAVAGAANYEFEIAPAAQPDAVLRRASNAAPSFALPRVADGSYRTTIRAVDAQGIPGRPAVSALTVITLASPFISEPRNDAVLGQGLPTRLVCSEVPNATRYEIVIRDAAAPSEPVRVDAGTSCQAALPRLPLGRYEWRATSLRDLPGGKVLRSVPSPASRFTIAARPPAPSPSERQEGSGVRLRWEAVTGANYVVQVARDADFKSLVSENKVAEPETLLRLPTGAAFFVRIRTIDAAGLPSDFSPARIVRGPAWLGSSDGAAVRDSSGAPLVP</sequence>
<feature type="chain" id="PRO_5032946164" evidence="1">
    <location>
        <begin position="31"/>
        <end position="562"/>
    </location>
</feature>
<evidence type="ECO:0000313" key="4">
    <source>
        <dbReference type="Proteomes" id="UP000487350"/>
    </source>
</evidence>
<feature type="signal peptide" evidence="1">
    <location>
        <begin position="1"/>
        <end position="30"/>
    </location>
</feature>
<dbReference type="InterPro" id="IPR018392">
    <property type="entry name" value="LysM"/>
</dbReference>
<proteinExistence type="predicted"/>
<dbReference type="InterPro" id="IPR036779">
    <property type="entry name" value="LysM_dom_sf"/>
</dbReference>
<dbReference type="RefSeq" id="WP_153586228.1">
    <property type="nucleotide sequence ID" value="NZ_WJBU01000016.1"/>
</dbReference>
<keyword evidence="1" id="KW-0732">Signal</keyword>
<dbReference type="Gene3D" id="2.60.120.1440">
    <property type="match status" value="1"/>
</dbReference>
<dbReference type="Pfam" id="PF04773">
    <property type="entry name" value="FecR"/>
    <property type="match status" value="1"/>
</dbReference>
<organism evidence="3 4">
    <name type="scientific">Caenimonas koreensis DSM 17982</name>
    <dbReference type="NCBI Taxonomy" id="1121255"/>
    <lineage>
        <taxon>Bacteria</taxon>
        <taxon>Pseudomonadati</taxon>
        <taxon>Pseudomonadota</taxon>
        <taxon>Betaproteobacteria</taxon>
        <taxon>Burkholderiales</taxon>
        <taxon>Comamonadaceae</taxon>
        <taxon>Caenimonas</taxon>
    </lineage>
</organism>
<dbReference type="Gene3D" id="3.10.350.10">
    <property type="entry name" value="LysM domain"/>
    <property type="match status" value="1"/>
</dbReference>
<dbReference type="SMART" id="SM00257">
    <property type="entry name" value="LysM"/>
    <property type="match status" value="1"/>
</dbReference>
<keyword evidence="4" id="KW-1185">Reference proteome</keyword>
<dbReference type="InterPro" id="IPR006860">
    <property type="entry name" value="FecR"/>
</dbReference>
<comment type="caution">
    <text evidence="3">The sequence shown here is derived from an EMBL/GenBank/DDBJ whole genome shotgun (WGS) entry which is preliminary data.</text>
</comment>
<evidence type="ECO:0000256" key="1">
    <source>
        <dbReference type="SAM" id="SignalP"/>
    </source>
</evidence>
<dbReference type="AlphaFoldDB" id="A0A844BBG8"/>
<dbReference type="EMBL" id="WJBU01000016">
    <property type="protein sequence ID" value="MRD48916.1"/>
    <property type="molecule type" value="Genomic_DNA"/>
</dbReference>
<dbReference type="Proteomes" id="UP000487350">
    <property type="component" value="Unassembled WGS sequence"/>
</dbReference>
<evidence type="ECO:0000313" key="3">
    <source>
        <dbReference type="EMBL" id="MRD48916.1"/>
    </source>
</evidence>
<dbReference type="PROSITE" id="PS51782">
    <property type="entry name" value="LYSM"/>
    <property type="match status" value="1"/>
</dbReference>
<dbReference type="Pfam" id="PF01476">
    <property type="entry name" value="LysM"/>
    <property type="match status" value="1"/>
</dbReference>
<accession>A0A844BBG8</accession>
<evidence type="ECO:0000259" key="2">
    <source>
        <dbReference type="PROSITE" id="PS51782"/>
    </source>
</evidence>
<dbReference type="Gene3D" id="2.60.40.10">
    <property type="entry name" value="Immunoglobulins"/>
    <property type="match status" value="2"/>
</dbReference>
<protein>
    <submittedName>
        <fullName evidence="3">LysM peptidoglycan-binding domain-containing protein</fullName>
    </submittedName>
</protein>
<dbReference type="OrthoDB" id="9813091at2"/>